<proteinExistence type="predicted"/>
<dbReference type="EMBL" id="DQZW01000255">
    <property type="protein sequence ID" value="HDL90325.1"/>
    <property type="molecule type" value="Genomic_DNA"/>
</dbReference>
<evidence type="ECO:0000313" key="2">
    <source>
        <dbReference type="EMBL" id="HDL90325.1"/>
    </source>
</evidence>
<protein>
    <submittedName>
        <fullName evidence="2">Aldehyde dehydrogenase</fullName>
    </submittedName>
</protein>
<gene>
    <name evidence="2" type="ORF">ENG14_05420</name>
</gene>
<dbReference type="AlphaFoldDB" id="A0A7C0WVZ4"/>
<dbReference type="SUPFAM" id="SSF48310">
    <property type="entry name" value="Aldehyde ferredoxin oxidoreductase, C-terminal domains"/>
    <property type="match status" value="1"/>
</dbReference>
<dbReference type="GO" id="GO:0009055">
    <property type="term" value="F:electron transfer activity"/>
    <property type="evidence" value="ECO:0007669"/>
    <property type="project" value="InterPro"/>
</dbReference>
<dbReference type="Gene3D" id="1.10.599.10">
    <property type="entry name" value="Aldehyde Ferredoxin Oxidoreductase Protein, subunit A, domain 3"/>
    <property type="match status" value="1"/>
</dbReference>
<dbReference type="InterPro" id="IPR013985">
    <property type="entry name" value="Ald_Fedxn_OxRdtase_dom3"/>
</dbReference>
<dbReference type="InterPro" id="IPR001203">
    <property type="entry name" value="OxRdtase_Ald_Fedxn_C"/>
</dbReference>
<feature type="domain" description="Aldehyde ferredoxin oxidoreductase C-terminal" evidence="1">
    <location>
        <begin position="1"/>
        <end position="55"/>
    </location>
</feature>
<comment type="caution">
    <text evidence="2">The sequence shown here is derived from an EMBL/GenBank/DDBJ whole genome shotgun (WGS) entry which is preliminary data.</text>
</comment>
<dbReference type="GO" id="GO:0051536">
    <property type="term" value="F:iron-sulfur cluster binding"/>
    <property type="evidence" value="ECO:0007669"/>
    <property type="project" value="InterPro"/>
</dbReference>
<organism evidence="2">
    <name type="scientific">Thermodesulforhabdus norvegica</name>
    <dbReference type="NCBI Taxonomy" id="39841"/>
    <lineage>
        <taxon>Bacteria</taxon>
        <taxon>Pseudomonadati</taxon>
        <taxon>Thermodesulfobacteriota</taxon>
        <taxon>Syntrophobacteria</taxon>
        <taxon>Syntrophobacterales</taxon>
        <taxon>Thermodesulforhabdaceae</taxon>
        <taxon>Thermodesulforhabdus</taxon>
    </lineage>
</organism>
<accession>A0A7C0WVZ4</accession>
<name>A0A7C0WVZ4_9BACT</name>
<evidence type="ECO:0000259" key="1">
    <source>
        <dbReference type="Pfam" id="PF01314"/>
    </source>
</evidence>
<dbReference type="Proteomes" id="UP000886355">
    <property type="component" value="Unassembled WGS sequence"/>
</dbReference>
<reference evidence="2" key="1">
    <citation type="journal article" date="2020" name="mSystems">
        <title>Genome- and Community-Level Interaction Insights into Carbon Utilization and Element Cycling Functions of Hydrothermarchaeota in Hydrothermal Sediment.</title>
        <authorList>
            <person name="Zhou Z."/>
            <person name="Liu Y."/>
            <person name="Xu W."/>
            <person name="Pan J."/>
            <person name="Luo Z.H."/>
            <person name="Li M."/>
        </authorList>
    </citation>
    <scope>NUCLEOTIDE SEQUENCE [LARGE SCALE GENOMIC DNA]</scope>
    <source>
        <strain evidence="2">HyVt-19</strain>
    </source>
</reference>
<feature type="non-terminal residue" evidence="2">
    <location>
        <position position="1"/>
    </location>
</feature>
<sequence length="74" mass="8873">NIRRGMRRKDEKPPEDHWKKRLPELEKELLDTYYQYKGWNLEGIPTKASLHELGLDYVSEDFVKRGILADEENN</sequence>
<dbReference type="InterPro" id="IPR036021">
    <property type="entry name" value="Tungsten_al_ferr_oxy-like_C"/>
</dbReference>
<dbReference type="Pfam" id="PF01314">
    <property type="entry name" value="AFOR_C"/>
    <property type="match status" value="1"/>
</dbReference>
<dbReference type="GO" id="GO:0016625">
    <property type="term" value="F:oxidoreductase activity, acting on the aldehyde or oxo group of donors, iron-sulfur protein as acceptor"/>
    <property type="evidence" value="ECO:0007669"/>
    <property type="project" value="InterPro"/>
</dbReference>